<dbReference type="EMBL" id="CP051140">
    <property type="protein sequence ID" value="QIW96951.1"/>
    <property type="molecule type" value="Genomic_DNA"/>
</dbReference>
<gene>
    <name evidence="2" type="ORF">AMS68_002469</name>
</gene>
<feature type="compositionally biased region" description="Polar residues" evidence="1">
    <location>
        <begin position="204"/>
        <end position="218"/>
    </location>
</feature>
<dbReference type="Proteomes" id="UP000503462">
    <property type="component" value="Chromosome 2"/>
</dbReference>
<proteinExistence type="predicted"/>
<organism evidence="2 3">
    <name type="scientific">Peltaster fructicola</name>
    <dbReference type="NCBI Taxonomy" id="286661"/>
    <lineage>
        <taxon>Eukaryota</taxon>
        <taxon>Fungi</taxon>
        <taxon>Dikarya</taxon>
        <taxon>Ascomycota</taxon>
        <taxon>Pezizomycotina</taxon>
        <taxon>Dothideomycetes</taxon>
        <taxon>Dothideomycetes incertae sedis</taxon>
        <taxon>Peltaster</taxon>
    </lineage>
</organism>
<feature type="compositionally biased region" description="Polar residues" evidence="1">
    <location>
        <begin position="247"/>
        <end position="273"/>
    </location>
</feature>
<evidence type="ECO:0000313" key="2">
    <source>
        <dbReference type="EMBL" id="QIW96951.1"/>
    </source>
</evidence>
<sequence length="442" mass="49452">MNRLDLRIHIGASTTEDADRAYAAQAAAYLDFRPANVTHLKRDDIEHLATASDEQDQITTAGGERQQSRIDGENSDTDRQSAYLRDTQLAITALDSQLFSIPAPLERSQKRAHQAISRSSSEPIETAKGVESLSDDAHESNSSHLKTPVIHRQAKRRRLGVEDTLTRQVTVTNVLPSDPVHILNQHLSQDTAAVTPIQHRTERSSTSQLPTTYSLSDITSDRTRSDPSLQRSVSDPGPQAAAPEDASTVSETNTPSILHNPTRVSRVLSSGATDRQKAIGESIRATRDKMHDVKTIHPPSPRVSVDHFQTHVTRQLRELVDDPRTSGLYHPTEIKRELRPLERGHWRFCNRSWPVALRERFWAFMSDFVGVGRAGWGVWCVWTIDDEDSEDGDVVLTHCWGEIAKHIYLLLYVASQSKVRKLGLQWIDADGKVIVQMRGPSD</sequence>
<dbReference type="AlphaFoldDB" id="A0A6H0XQA7"/>
<reference evidence="2 3" key="1">
    <citation type="journal article" date="2016" name="Sci. Rep.">
        <title>Peltaster fructicola genome reveals evolution from an invasive phytopathogen to an ectophytic parasite.</title>
        <authorList>
            <person name="Xu C."/>
            <person name="Chen H."/>
            <person name="Gleason M.L."/>
            <person name="Xu J.R."/>
            <person name="Liu H."/>
            <person name="Zhang R."/>
            <person name="Sun G."/>
        </authorList>
    </citation>
    <scope>NUCLEOTIDE SEQUENCE [LARGE SCALE GENOMIC DNA]</scope>
    <source>
        <strain evidence="2 3">LNHT1506</strain>
    </source>
</reference>
<dbReference type="OrthoDB" id="5395975at2759"/>
<evidence type="ECO:0000256" key="1">
    <source>
        <dbReference type="SAM" id="MobiDB-lite"/>
    </source>
</evidence>
<evidence type="ECO:0000313" key="3">
    <source>
        <dbReference type="Proteomes" id="UP000503462"/>
    </source>
</evidence>
<feature type="region of interest" description="Disordered" evidence="1">
    <location>
        <begin position="110"/>
        <end position="154"/>
    </location>
</feature>
<feature type="region of interest" description="Disordered" evidence="1">
    <location>
        <begin position="49"/>
        <end position="79"/>
    </location>
</feature>
<name>A0A6H0XQA7_9PEZI</name>
<feature type="region of interest" description="Disordered" evidence="1">
    <location>
        <begin position="197"/>
        <end position="277"/>
    </location>
</feature>
<accession>A0A6H0XQA7</accession>
<protein>
    <submittedName>
        <fullName evidence="2">Uncharacterized protein</fullName>
    </submittedName>
</protein>
<keyword evidence="3" id="KW-1185">Reference proteome</keyword>
<feature type="compositionally biased region" description="Basic and acidic residues" evidence="1">
    <location>
        <begin position="66"/>
        <end position="79"/>
    </location>
</feature>